<dbReference type="CDD" id="cd05496">
    <property type="entry name" value="Bromo_WDR9_II"/>
    <property type="match status" value="1"/>
</dbReference>
<dbReference type="FunFam" id="2.30.30.1040:FF:000003">
    <property type="entry name" value="Bromodomain and WD repeat domain containing 1"/>
    <property type="match status" value="1"/>
</dbReference>
<feature type="compositionally biased region" description="Polar residues" evidence="4">
    <location>
        <begin position="1563"/>
        <end position="1591"/>
    </location>
</feature>
<feature type="region of interest" description="Disordered" evidence="4">
    <location>
        <begin position="1186"/>
        <end position="1209"/>
    </location>
</feature>
<dbReference type="SMART" id="SM00320">
    <property type="entry name" value="WD40"/>
    <property type="match status" value="2"/>
</dbReference>
<feature type="compositionally biased region" description="Polar residues" evidence="4">
    <location>
        <begin position="1513"/>
        <end position="1529"/>
    </location>
</feature>
<proteinExistence type="predicted"/>
<feature type="compositionally biased region" description="Polar residues" evidence="4">
    <location>
        <begin position="1671"/>
        <end position="1682"/>
    </location>
</feature>
<gene>
    <name evidence="6" type="ORF">LTLLF_132800</name>
</gene>
<feature type="compositionally biased region" description="Acidic residues" evidence="4">
    <location>
        <begin position="819"/>
        <end position="831"/>
    </location>
</feature>
<dbReference type="InterPro" id="IPR001487">
    <property type="entry name" value="Bromodomain"/>
</dbReference>
<keyword evidence="3" id="KW-0853">WD repeat</keyword>
<dbReference type="Gene3D" id="2.30.30.1040">
    <property type="match status" value="1"/>
</dbReference>
<feature type="compositionally biased region" description="Basic residues" evidence="4">
    <location>
        <begin position="461"/>
        <end position="472"/>
    </location>
</feature>
<dbReference type="PANTHER" id="PTHR16266:SF26">
    <property type="entry name" value="BROMODOMAIN AND WD REPEAT-CONTAINING PROTEIN 1"/>
    <property type="match status" value="1"/>
</dbReference>
<dbReference type="SUPFAM" id="SSF47370">
    <property type="entry name" value="Bromodomain"/>
    <property type="match status" value="2"/>
</dbReference>
<feature type="region of interest" description="Disordered" evidence="4">
    <location>
        <begin position="1119"/>
        <end position="1161"/>
    </location>
</feature>
<name>A0A8J6GQB5_MICOH</name>
<evidence type="ECO:0000313" key="6">
    <source>
        <dbReference type="EMBL" id="KAH0514888.1"/>
    </source>
</evidence>
<feature type="compositionally biased region" description="Polar residues" evidence="4">
    <location>
        <begin position="318"/>
        <end position="328"/>
    </location>
</feature>
<feature type="compositionally biased region" description="Basic residues" evidence="4">
    <location>
        <begin position="1470"/>
        <end position="1480"/>
    </location>
</feature>
<dbReference type="GO" id="GO:0006357">
    <property type="term" value="P:regulation of transcription by RNA polymerase II"/>
    <property type="evidence" value="ECO:0007669"/>
    <property type="project" value="TreeGrafter"/>
</dbReference>
<feature type="compositionally biased region" description="Low complexity" evidence="4">
    <location>
        <begin position="1035"/>
        <end position="1056"/>
    </location>
</feature>
<dbReference type="InterPro" id="IPR036427">
    <property type="entry name" value="Bromodomain-like_sf"/>
</dbReference>
<feature type="domain" description="Bromo" evidence="5">
    <location>
        <begin position="873"/>
        <end position="943"/>
    </location>
</feature>
<feature type="repeat" description="WD" evidence="3">
    <location>
        <begin position="72"/>
        <end position="106"/>
    </location>
</feature>
<feature type="region of interest" description="Disordered" evidence="4">
    <location>
        <begin position="1003"/>
        <end position="1106"/>
    </location>
</feature>
<feature type="region of interest" description="Disordered" evidence="4">
    <location>
        <begin position="378"/>
        <end position="434"/>
    </location>
</feature>
<feature type="region of interest" description="Disordered" evidence="4">
    <location>
        <begin position="1754"/>
        <end position="1775"/>
    </location>
</feature>
<feature type="region of interest" description="Disordered" evidence="4">
    <location>
        <begin position="449"/>
        <end position="483"/>
    </location>
</feature>
<feature type="compositionally biased region" description="Basic residues" evidence="4">
    <location>
        <begin position="1754"/>
        <end position="1765"/>
    </location>
</feature>
<feature type="compositionally biased region" description="Basic and acidic residues" evidence="4">
    <location>
        <begin position="1397"/>
        <end position="1406"/>
    </location>
</feature>
<dbReference type="SUPFAM" id="SSF50978">
    <property type="entry name" value="WD40 repeat-like"/>
    <property type="match status" value="1"/>
</dbReference>
<feature type="compositionally biased region" description="Low complexity" evidence="4">
    <location>
        <begin position="410"/>
        <end position="421"/>
    </location>
</feature>
<evidence type="ECO:0000256" key="4">
    <source>
        <dbReference type="SAM" id="MobiDB-lite"/>
    </source>
</evidence>
<feature type="region of interest" description="Disordered" evidence="4">
    <location>
        <begin position="1470"/>
        <end position="1592"/>
    </location>
</feature>
<sequence>MAVNYENTLIAAGSCDKIIRVWCLRTCAPVAVLQGHTGSITSLQDKVDSIQFCNNGDRDTSSEEERFMKPKVTMIAWNQDDSIVVTAVNDHVLKVWNSYTGQLLHNLLIEGQGHGAVFDCKFSQDGQHFACTDSHGHLLIFGFGCSKPYEKIPDQMFFHTDYRPLIRDSNNYVLDEQTQQAPHLMPPPFLVDVDGNPHPTKYQRLVPGRENSADEHLVPQLGYVATSDGEVIEQIISLQTNDVGEASPESSILDGMIRQLQQQQDQRLGLDQDATADGVSHGEETPRRGGFRRPSLDIQSPPNIGLRRSGQVEGVRQMHQNAPRSQIATERDLQAWKRRVVVPEAPPGLFRRLEDFRIEKGEEERNLYVIGRKKKSFQLSPKETSCDQSEGSGSSEDEWRSDRGSESDSDSSSDSSSRYSDWTADTGINLQPPLRMSCRRRVTRFCSSSEDEMSTENISPPKRRRKRRKESKPKRESLQRTTPAELADAEHLYEFHPPVWITDTALRKSPFVPQMGDEVRAEAAQRVCGKAKLLLLRGFLVNKRFPLQVIYFRQGHEAYIEAVRRNNIYELNPNKEPWRKMDLRDQELVKIVGIRYEVGPPTLCCLKLAFIDPATGRLTDKSFSIRYHDMPDVIDFLVLRQFYDEARQRNWQPCDRFRSIIDDAWWFGTVLSQEPYQPQYPDSHFQCYVVRWDNTEIEKLSPWDMEPIPDNVDPPEELGASISVTSDELEKLLYKPQDGEWGRKSRDEECERIISGIDQLLNLDIAAAFAGPVDLCTYPKYCTVVAYPTDLYTIRMRLVNRFYRNQDCTNISELSNTSENDDQNADELDDSDLPKTSSGRRRVHNWRKRSSRATSCVESDWRRQCKALLILIFQCEDSEPFRQPVDLVEYPDYRDIIDTPMDFGTVRETLEAGNYDSPLEFCKDIRLIFSNAKAYTPNKRSKIYSMTLRLSALFEEKMKKISFDFKIGQKFKEKLRRSQRFKQRRGCNGAIRADRSIRNIKQKQMKSQTKVIPQLMCPSSQSTSSRAPVSSARKTSTGASSGFTSGDSSDSAGPPGRTRRHRSEMLRNGSELSESEMEDFIATSSSSPSSEESKESPRAAESSLRSGFLRSSNLRVTRTRAAQRKAGSVSLENGCGRKATRKRAYLSDSDNNSAETDEDLKGKAGNTRKVLRKCAAVAANKIKLMSDAEEDSSSESLCSGRKLPHRNASAAARRKLLHNCDDLKSETEEKDQSRGVRLLSGPHSAQDSVSDSDSDLEVARKNWHANGCTSHTPATGKTKFLPIESSEEDSRCHESDDGLSSTATPSTSGQKLGTENISEEVDSEPGSSKLCKNAHLFKKATVLSDSEDCEEQGRESKRLRTAEGDPVPEALKSEAVSVPQGLSGPGSETEVDSDVGTAKDKLHSDMNDSLSQENGQSRKFSQKRVCSSDSESNLQVMKKSPRITRSASVAADKTKLTSDAENVTLERVCTRGRRRRKKPIRLACTPAKKIRSGGETHAHCEVPEAQRACDSNLPESESQGSTKNASESVNADLDSEGASSVEHTESIQKRHTDTVDIRMAPKTRSSSAGPSQEDPQSHTPDSEISLSSESVLAQKAITENNFEEDLNYGLRRWNGRRLRTYGKAPFDRTAQVTHSLQASAEVRGKRRLRPELDSVDTPGQTETSACVPDTSPKSSDLGSVTESDAECTDNTKAPRKEKRKRKAKVVRKGKTPPSNPSTTARHQRQSKCPRLSVDDNDWEDVDYAKAKRVVRRSKIKTRNQGRRTVRYHDGEDDRSIENALELSDCTL</sequence>
<accession>A0A8J6GQB5</accession>
<dbReference type="PRINTS" id="PR00503">
    <property type="entry name" value="BROMODOMAIN"/>
</dbReference>
<feature type="compositionally biased region" description="Basic and acidic residues" evidence="4">
    <location>
        <begin position="1542"/>
        <end position="1556"/>
    </location>
</feature>
<dbReference type="InterPro" id="IPR052060">
    <property type="entry name" value="Bromo_WD_repeat"/>
</dbReference>
<keyword evidence="1 2" id="KW-0103">Bromodomain</keyword>
<feature type="compositionally biased region" description="Polar residues" evidence="4">
    <location>
        <begin position="378"/>
        <end position="388"/>
    </location>
</feature>
<feature type="region of interest" description="Disordered" evidence="4">
    <location>
        <begin position="813"/>
        <end position="846"/>
    </location>
</feature>
<feature type="compositionally biased region" description="Basic and acidic residues" evidence="4">
    <location>
        <begin position="1351"/>
        <end position="1363"/>
    </location>
</feature>
<feature type="region of interest" description="Disordered" evidence="4">
    <location>
        <begin position="1342"/>
        <end position="1454"/>
    </location>
</feature>
<dbReference type="PROSITE" id="PS00633">
    <property type="entry name" value="BROMODOMAIN_1"/>
    <property type="match status" value="1"/>
</dbReference>
<dbReference type="Proteomes" id="UP000710432">
    <property type="component" value="Unassembled WGS sequence"/>
</dbReference>
<dbReference type="PROSITE" id="PS50082">
    <property type="entry name" value="WD_REPEATS_2"/>
    <property type="match status" value="2"/>
</dbReference>
<feature type="region of interest" description="Disordered" evidence="4">
    <location>
        <begin position="1223"/>
        <end position="1329"/>
    </location>
</feature>
<dbReference type="InterPro" id="IPR036322">
    <property type="entry name" value="WD40_repeat_dom_sf"/>
</dbReference>
<feature type="compositionally biased region" description="Polar residues" evidence="4">
    <location>
        <begin position="1005"/>
        <end position="1034"/>
    </location>
</feature>
<dbReference type="Gene3D" id="1.20.920.10">
    <property type="entry name" value="Bromodomain-like"/>
    <property type="match status" value="2"/>
</dbReference>
<feature type="compositionally biased region" description="Basic and acidic residues" evidence="4">
    <location>
        <begin position="1766"/>
        <end position="1775"/>
    </location>
</feature>
<evidence type="ECO:0000256" key="3">
    <source>
        <dbReference type="PROSITE-ProRule" id="PRU00221"/>
    </source>
</evidence>
<dbReference type="Pfam" id="PF00400">
    <property type="entry name" value="WD40"/>
    <property type="match status" value="2"/>
</dbReference>
<dbReference type="InterPro" id="IPR057451">
    <property type="entry name" value="BRWD/PHIP_AD"/>
</dbReference>
<dbReference type="InterPro" id="IPR001680">
    <property type="entry name" value="WD40_rpt"/>
</dbReference>
<dbReference type="Gene3D" id="2.130.10.10">
    <property type="entry name" value="YVTN repeat-like/Quinoprotein amine dehydrogenase"/>
    <property type="match status" value="1"/>
</dbReference>
<dbReference type="GO" id="GO:0005634">
    <property type="term" value="C:nucleus"/>
    <property type="evidence" value="ECO:0007669"/>
    <property type="project" value="TreeGrafter"/>
</dbReference>
<feature type="region of interest" description="Disordered" evidence="4">
    <location>
        <begin position="275"/>
        <end position="330"/>
    </location>
</feature>
<dbReference type="GO" id="GO:0008360">
    <property type="term" value="P:regulation of cell shape"/>
    <property type="evidence" value="ECO:0007669"/>
    <property type="project" value="TreeGrafter"/>
</dbReference>
<evidence type="ECO:0000256" key="2">
    <source>
        <dbReference type="PROSITE-ProRule" id="PRU00035"/>
    </source>
</evidence>
<feature type="compositionally biased region" description="Basic residues" evidence="4">
    <location>
        <begin position="1693"/>
        <end position="1710"/>
    </location>
</feature>
<organism evidence="6 7">
    <name type="scientific">Microtus ochrogaster</name>
    <name type="common">Prairie vole</name>
    <dbReference type="NCBI Taxonomy" id="79684"/>
    <lineage>
        <taxon>Eukaryota</taxon>
        <taxon>Metazoa</taxon>
        <taxon>Chordata</taxon>
        <taxon>Craniata</taxon>
        <taxon>Vertebrata</taxon>
        <taxon>Euteleostomi</taxon>
        <taxon>Mammalia</taxon>
        <taxon>Eutheria</taxon>
        <taxon>Euarchontoglires</taxon>
        <taxon>Glires</taxon>
        <taxon>Rodentia</taxon>
        <taxon>Myomorpha</taxon>
        <taxon>Muroidea</taxon>
        <taxon>Cricetidae</taxon>
        <taxon>Arvicolinae</taxon>
        <taxon>Microtus</taxon>
    </lineage>
</organism>
<feature type="compositionally biased region" description="Basic and acidic residues" evidence="4">
    <location>
        <begin position="1223"/>
        <end position="1234"/>
    </location>
</feature>
<dbReference type="PANTHER" id="PTHR16266">
    <property type="entry name" value="WD REPEAT DOMAIN 9"/>
    <property type="match status" value="1"/>
</dbReference>
<feature type="compositionally biased region" description="Polar residues" evidence="4">
    <location>
        <begin position="1298"/>
        <end position="1316"/>
    </location>
</feature>
<evidence type="ECO:0000256" key="1">
    <source>
        <dbReference type="ARBA" id="ARBA00023117"/>
    </source>
</evidence>
<dbReference type="SMART" id="SM00297">
    <property type="entry name" value="BROMO"/>
    <property type="match status" value="1"/>
</dbReference>
<evidence type="ECO:0000313" key="7">
    <source>
        <dbReference type="Proteomes" id="UP000710432"/>
    </source>
</evidence>
<feature type="region of interest" description="Disordered" evidence="4">
    <location>
        <begin position="1638"/>
        <end position="1737"/>
    </location>
</feature>
<dbReference type="Pfam" id="PF25313">
    <property type="entry name" value="BRWD_AD"/>
    <property type="match status" value="1"/>
</dbReference>
<dbReference type="InterPro" id="IPR018359">
    <property type="entry name" value="Bromodomain_CS"/>
</dbReference>
<dbReference type="FunFam" id="1.20.920.10:FF:000017">
    <property type="entry name" value="Bromodomain and WD repeat domain containing 1"/>
    <property type="match status" value="1"/>
</dbReference>
<dbReference type="EMBL" id="JAATJU010021027">
    <property type="protein sequence ID" value="KAH0514888.1"/>
    <property type="molecule type" value="Genomic_DNA"/>
</dbReference>
<evidence type="ECO:0000259" key="5">
    <source>
        <dbReference type="PROSITE" id="PS50014"/>
    </source>
</evidence>
<dbReference type="GO" id="GO:0007010">
    <property type="term" value="P:cytoskeleton organization"/>
    <property type="evidence" value="ECO:0007669"/>
    <property type="project" value="TreeGrafter"/>
</dbReference>
<feature type="compositionally biased region" description="Basic and acidic residues" evidence="4">
    <location>
        <begin position="397"/>
        <end position="406"/>
    </location>
</feature>
<reference evidence="6" key="1">
    <citation type="submission" date="2020-03" db="EMBL/GenBank/DDBJ databases">
        <title>Studies in the Genomics of Life Span.</title>
        <authorList>
            <person name="Glass D."/>
        </authorList>
    </citation>
    <scope>NUCLEOTIDE SEQUENCE</scope>
    <source>
        <strain evidence="6">LTLLF</strain>
        <tissue evidence="6">Muscle</tissue>
    </source>
</reference>
<dbReference type="PROSITE" id="PS50014">
    <property type="entry name" value="BROMODOMAIN_2"/>
    <property type="match status" value="1"/>
</dbReference>
<feature type="compositionally biased region" description="Basic and acidic residues" evidence="4">
    <location>
        <begin position="1492"/>
        <end position="1504"/>
    </location>
</feature>
<comment type="caution">
    <text evidence="6">The sequence shown here is derived from an EMBL/GenBank/DDBJ whole genome shotgun (WGS) entry which is preliminary data.</text>
</comment>
<feature type="compositionally biased region" description="Polar residues" evidence="4">
    <location>
        <begin position="1407"/>
        <end position="1435"/>
    </location>
</feature>
<protein>
    <submittedName>
        <fullName evidence="6">Bromodomain and WD repeat-containing protein 1</fullName>
    </submittedName>
</protein>
<dbReference type="InterPro" id="IPR015943">
    <property type="entry name" value="WD40/YVTN_repeat-like_dom_sf"/>
</dbReference>
<dbReference type="Pfam" id="PF00439">
    <property type="entry name" value="Bromodomain"/>
    <property type="match status" value="2"/>
</dbReference>
<feature type="repeat" description="WD" evidence="3">
    <location>
        <begin position="1"/>
        <end position="32"/>
    </location>
</feature>